<keyword evidence="4" id="KW-1185">Reference proteome</keyword>
<dbReference type="OMA" id="SAWAAEM"/>
<dbReference type="GO" id="GO:0004806">
    <property type="term" value="F:triacylglycerol lipase activity"/>
    <property type="evidence" value="ECO:0007669"/>
    <property type="project" value="InterPro"/>
</dbReference>
<dbReference type="VEuPathDB" id="FungiDB:P174DRAFT_458485"/>
<dbReference type="InterPro" id="IPR029058">
    <property type="entry name" value="AB_hydrolase_fold"/>
</dbReference>
<dbReference type="PANTHER" id="PTHR34853">
    <property type="match status" value="1"/>
</dbReference>
<dbReference type="EMBL" id="MSZS01000003">
    <property type="protein sequence ID" value="PKX94872.1"/>
    <property type="molecule type" value="Genomic_DNA"/>
</dbReference>
<dbReference type="Pfam" id="PF03583">
    <property type="entry name" value="LIP"/>
    <property type="match status" value="1"/>
</dbReference>
<dbReference type="OrthoDB" id="2373480at2759"/>
<evidence type="ECO:0000256" key="2">
    <source>
        <dbReference type="SAM" id="Phobius"/>
    </source>
</evidence>
<dbReference type="Gene3D" id="1.10.260.130">
    <property type="match status" value="1"/>
</dbReference>
<feature type="transmembrane region" description="Helical" evidence="2">
    <location>
        <begin position="16"/>
        <end position="34"/>
    </location>
</feature>
<keyword evidence="2" id="KW-1133">Transmembrane helix</keyword>
<reference evidence="4" key="1">
    <citation type="journal article" date="2018" name="Proc. Natl. Acad. Sci. U.S.A.">
        <title>Linking secondary metabolites to gene clusters through genome sequencing of six diverse Aspergillus species.</title>
        <authorList>
            <person name="Kaerboelling I."/>
            <person name="Vesth T.C."/>
            <person name="Frisvad J.C."/>
            <person name="Nybo J.L."/>
            <person name="Theobald S."/>
            <person name="Kuo A."/>
            <person name="Bowyer P."/>
            <person name="Matsuda Y."/>
            <person name="Mondo S."/>
            <person name="Lyhne E.K."/>
            <person name="Kogle M.E."/>
            <person name="Clum A."/>
            <person name="Lipzen A."/>
            <person name="Salamov A."/>
            <person name="Ngan C.Y."/>
            <person name="Daum C."/>
            <person name="Chiniquy J."/>
            <person name="Barry K."/>
            <person name="LaButti K."/>
            <person name="Haridas S."/>
            <person name="Simmons B.A."/>
            <person name="Magnuson J.K."/>
            <person name="Mortensen U.H."/>
            <person name="Larsen T.O."/>
            <person name="Grigoriev I.V."/>
            <person name="Baker S.E."/>
            <person name="Andersen M.R."/>
        </authorList>
    </citation>
    <scope>NUCLEOTIDE SEQUENCE [LARGE SCALE GENOMIC DNA]</scope>
    <source>
        <strain evidence="4">IBT 16806</strain>
    </source>
</reference>
<dbReference type="AlphaFoldDB" id="A0A2I1CB76"/>
<keyword evidence="2" id="KW-0812">Transmembrane</keyword>
<name>A0A2I1CB76_ASPN1</name>
<gene>
    <name evidence="3" type="ORF">P174DRAFT_458485</name>
</gene>
<organism evidence="3 4">
    <name type="scientific">Aspergillus novofumigatus (strain IBT 16806)</name>
    <dbReference type="NCBI Taxonomy" id="1392255"/>
    <lineage>
        <taxon>Eukaryota</taxon>
        <taxon>Fungi</taxon>
        <taxon>Dikarya</taxon>
        <taxon>Ascomycota</taxon>
        <taxon>Pezizomycotina</taxon>
        <taxon>Eurotiomycetes</taxon>
        <taxon>Eurotiomycetidae</taxon>
        <taxon>Eurotiales</taxon>
        <taxon>Aspergillaceae</taxon>
        <taxon>Aspergillus</taxon>
        <taxon>Aspergillus subgen. Fumigati</taxon>
    </lineage>
</organism>
<dbReference type="Gene3D" id="3.40.50.1820">
    <property type="entry name" value="alpha/beta hydrolase"/>
    <property type="match status" value="1"/>
</dbReference>
<dbReference type="GO" id="GO:0016042">
    <property type="term" value="P:lipid catabolic process"/>
    <property type="evidence" value="ECO:0007669"/>
    <property type="project" value="InterPro"/>
</dbReference>
<keyword evidence="2" id="KW-0472">Membrane</keyword>
<sequence length="336" mass="36316">MAIAVSYSVGLPPHPIVAFGFALINFAALFQLLYRSTYSFGGDIAVILTILIPYNVGTTKLLSFQVDEDAADPNCALSGGWDHLGLNATFLANILSGHAVLDNVCVALGLSRFTDISHQATVMLLVYRFAAELQLIARAVQGGTVSRMQLVFVIIKKGVWAGLIPAGLQGLANEYLTFKQTLYDCLVPEKELDFVETKDLCFSGHIAKYKFQDINMYVTEADFIDEPDVAWVLDVNAMGQHVPQIPLFIYKSANNEVSLVKDTDALVAFYCDSGPKVKYLREGLSDHAMMALTANRMDGVPVDDGCTTKTVLTGLTGPRAILGRALLSAPVGTVVG</sequence>
<evidence type="ECO:0000256" key="1">
    <source>
        <dbReference type="ARBA" id="ARBA00022801"/>
    </source>
</evidence>
<protein>
    <submittedName>
        <fullName evidence="3">Uncharacterized protein</fullName>
    </submittedName>
</protein>
<accession>A0A2I1CB76</accession>
<dbReference type="GeneID" id="36537000"/>
<dbReference type="RefSeq" id="XP_024683467.1">
    <property type="nucleotide sequence ID" value="XM_024829674.1"/>
</dbReference>
<evidence type="ECO:0000313" key="3">
    <source>
        <dbReference type="EMBL" id="PKX94872.1"/>
    </source>
</evidence>
<dbReference type="PANTHER" id="PTHR34853:SF5">
    <property type="entry name" value="LIP-DOMAIN-CONTAINING PROTEIN-RELATED"/>
    <property type="match status" value="1"/>
</dbReference>
<dbReference type="InterPro" id="IPR005152">
    <property type="entry name" value="Lipase_secreted"/>
</dbReference>
<dbReference type="Proteomes" id="UP000234474">
    <property type="component" value="Unassembled WGS sequence"/>
</dbReference>
<proteinExistence type="predicted"/>
<comment type="caution">
    <text evidence="3">The sequence shown here is derived from an EMBL/GenBank/DDBJ whole genome shotgun (WGS) entry which is preliminary data.</text>
</comment>
<evidence type="ECO:0000313" key="4">
    <source>
        <dbReference type="Proteomes" id="UP000234474"/>
    </source>
</evidence>
<keyword evidence="1" id="KW-0378">Hydrolase</keyword>